<protein>
    <submittedName>
        <fullName evidence="1">Uncharacterized protein</fullName>
    </submittedName>
</protein>
<dbReference type="EMBL" id="JARK01001717">
    <property type="protein sequence ID" value="EYB81516.1"/>
    <property type="molecule type" value="Genomic_DNA"/>
</dbReference>
<comment type="caution">
    <text evidence="1">The sequence shown here is derived from an EMBL/GenBank/DDBJ whole genome shotgun (WGS) entry which is preliminary data.</text>
</comment>
<keyword evidence="2" id="KW-1185">Reference proteome</keyword>
<proteinExistence type="predicted"/>
<dbReference type="Proteomes" id="UP000024635">
    <property type="component" value="Unassembled WGS sequence"/>
</dbReference>
<reference evidence="2" key="1">
    <citation type="journal article" date="2015" name="Nat. Genet.">
        <title>The genome and transcriptome of the zoonotic hookworm Ancylostoma ceylanicum identify infection-specific gene families.</title>
        <authorList>
            <person name="Schwarz E.M."/>
            <person name="Hu Y."/>
            <person name="Antoshechkin I."/>
            <person name="Miller M.M."/>
            <person name="Sternberg P.W."/>
            <person name="Aroian R.V."/>
        </authorList>
    </citation>
    <scope>NUCLEOTIDE SEQUENCE</scope>
    <source>
        <strain evidence="2">HY135</strain>
    </source>
</reference>
<name>A0A016RT90_9BILA</name>
<organism evidence="1 2">
    <name type="scientific">Ancylostoma ceylanicum</name>
    <dbReference type="NCBI Taxonomy" id="53326"/>
    <lineage>
        <taxon>Eukaryota</taxon>
        <taxon>Metazoa</taxon>
        <taxon>Ecdysozoa</taxon>
        <taxon>Nematoda</taxon>
        <taxon>Chromadorea</taxon>
        <taxon>Rhabditida</taxon>
        <taxon>Rhabditina</taxon>
        <taxon>Rhabditomorpha</taxon>
        <taxon>Strongyloidea</taxon>
        <taxon>Ancylostomatidae</taxon>
        <taxon>Ancylostomatinae</taxon>
        <taxon>Ancylostoma</taxon>
    </lineage>
</organism>
<sequence>MCKVWSGSVHSPHFLFITYIHTYLQTFTHIYRLRSDHIKEFLLPSYHEIKESRPNQFVKTVSNEPTVVHLIVITFHWLHSHKIHV</sequence>
<evidence type="ECO:0000313" key="2">
    <source>
        <dbReference type="Proteomes" id="UP000024635"/>
    </source>
</evidence>
<gene>
    <name evidence="1" type="primary">Acey_s0381.g360</name>
    <name evidence="1" type="ORF">Y032_0381g360</name>
</gene>
<dbReference type="AlphaFoldDB" id="A0A016RT90"/>
<accession>A0A016RT90</accession>
<evidence type="ECO:0000313" key="1">
    <source>
        <dbReference type="EMBL" id="EYB81516.1"/>
    </source>
</evidence>